<dbReference type="STRING" id="454136.NIES2119_28510"/>
<protein>
    <recommendedName>
        <fullName evidence="5">DUF262 domain-containing protein</fullName>
    </recommendedName>
</protein>
<sequence length="564" mass="66599">MENAKVSIRKIVSYLNNESEAANGGGFWLPNIQRNFVWNQEQIEKLFDSIMRGYPISTLLTWKTKSKIRRREFIKNYRTSLRMTDFYLPEDEKVKTLVLDGQQRLQSIFIALKGSYEGKELYFDVLSGEVNLPEDIKYKFKFMESAKLPWVKLKDIVFNPEQFDEISESLIEKFEESATFERDLTKEEKKRIRANISRIVKVFQVEDNIVYQEIDSVDRPEMYTEEDIVEIFIRANSGGTVLGKSDLLFSLLTVSWDEAEEKLQEILDDVNRSGYKFNRDFILKTCLTLLGKGASYDVNKFRDESTRENIISNWDKIANAIKSVKDYLYEKTFIRSDKALPSYLCLIPLIYFRYHYQDKWKKAEGIDDYILRTLLAGSFSGTPDNLINQCTKSIDANQNFSVKDIYDIIRENGRNLEITKETILEQYYGAKNIHLIFNLWYKGFNYHPSFAGNEPQVDHIFPQSLLKSVKEPNPNTKIMNILKYKQWERDQIANLMLLTQEENSFVGKCDTPPEKWFADKPDEYLELHLIPKNKELWKLENFRDFIEERKKLIEQKFDYLILKK</sequence>
<dbReference type="InterPro" id="IPR011089">
    <property type="entry name" value="GmrSD_C"/>
</dbReference>
<organism evidence="3 4">
    <name type="scientific">[Phormidium ambiguum] IAM M-71</name>
    <dbReference type="NCBI Taxonomy" id="454136"/>
    <lineage>
        <taxon>Bacteria</taxon>
        <taxon>Bacillati</taxon>
        <taxon>Cyanobacteriota</taxon>
        <taxon>Cyanophyceae</taxon>
        <taxon>Oscillatoriophycideae</taxon>
        <taxon>Aerosakkonematales</taxon>
        <taxon>Aerosakkonemataceae</taxon>
        <taxon>Floridanema</taxon>
    </lineage>
</organism>
<feature type="domain" description="GmrSD restriction endonucleases C-terminal" evidence="2">
    <location>
        <begin position="435"/>
        <end position="552"/>
    </location>
</feature>
<evidence type="ECO:0008006" key="5">
    <source>
        <dbReference type="Google" id="ProtNLM"/>
    </source>
</evidence>
<reference evidence="3 4" key="1">
    <citation type="submission" date="2016-11" db="EMBL/GenBank/DDBJ databases">
        <title>Draft Genome Sequences of Nine Cyanobacterial Strains from Diverse Habitats.</title>
        <authorList>
            <person name="Zhu T."/>
            <person name="Hou S."/>
            <person name="Lu X."/>
            <person name="Hess W.R."/>
        </authorList>
    </citation>
    <scope>NUCLEOTIDE SEQUENCE [LARGE SCALE GENOMIC DNA]</scope>
    <source>
        <strain evidence="3 4">IAM M-71</strain>
    </source>
</reference>
<dbReference type="AlphaFoldDB" id="A0A1U7I5N8"/>
<evidence type="ECO:0000313" key="3">
    <source>
        <dbReference type="EMBL" id="OKH31551.1"/>
    </source>
</evidence>
<dbReference type="Proteomes" id="UP000185860">
    <property type="component" value="Unassembled WGS sequence"/>
</dbReference>
<dbReference type="OrthoDB" id="9798761at2"/>
<dbReference type="InterPro" id="IPR004919">
    <property type="entry name" value="GmrSD_N"/>
</dbReference>
<gene>
    <name evidence="3" type="ORF">NIES2119_28510</name>
</gene>
<dbReference type="PANTHER" id="PTHR37292">
    <property type="entry name" value="VNG6097C"/>
    <property type="match status" value="1"/>
</dbReference>
<dbReference type="Pfam" id="PF07510">
    <property type="entry name" value="GmrSD_C"/>
    <property type="match status" value="1"/>
</dbReference>
<dbReference type="EMBL" id="MRCE01000049">
    <property type="protein sequence ID" value="OKH31551.1"/>
    <property type="molecule type" value="Genomic_DNA"/>
</dbReference>
<proteinExistence type="predicted"/>
<comment type="caution">
    <text evidence="3">The sequence shown here is derived from an EMBL/GenBank/DDBJ whole genome shotgun (WGS) entry which is preliminary data.</text>
</comment>
<dbReference type="Pfam" id="PF03235">
    <property type="entry name" value="GmrSD_N"/>
    <property type="match status" value="1"/>
</dbReference>
<name>A0A1U7I5N8_9CYAN</name>
<feature type="domain" description="GmrSD restriction endonucleases N-terminal" evidence="1">
    <location>
        <begin position="24"/>
        <end position="252"/>
    </location>
</feature>
<evidence type="ECO:0000259" key="1">
    <source>
        <dbReference type="Pfam" id="PF03235"/>
    </source>
</evidence>
<dbReference type="RefSeq" id="WP_073596878.1">
    <property type="nucleotide sequence ID" value="NZ_MRCE01000049.1"/>
</dbReference>
<dbReference type="PANTHER" id="PTHR37292:SF2">
    <property type="entry name" value="DUF262 DOMAIN-CONTAINING PROTEIN"/>
    <property type="match status" value="1"/>
</dbReference>
<evidence type="ECO:0000313" key="4">
    <source>
        <dbReference type="Proteomes" id="UP000185860"/>
    </source>
</evidence>
<accession>A0A1U7I5N8</accession>
<evidence type="ECO:0000259" key="2">
    <source>
        <dbReference type="Pfam" id="PF07510"/>
    </source>
</evidence>